<organism evidence="2 3">
    <name type="scientific">Paenibacillus pabuli</name>
    <dbReference type="NCBI Taxonomy" id="1472"/>
    <lineage>
        <taxon>Bacteria</taxon>
        <taxon>Bacillati</taxon>
        <taxon>Bacillota</taxon>
        <taxon>Bacilli</taxon>
        <taxon>Bacillales</taxon>
        <taxon>Paenibacillaceae</taxon>
        <taxon>Paenibacillus</taxon>
    </lineage>
</organism>
<feature type="compositionally biased region" description="Polar residues" evidence="1">
    <location>
        <begin position="1"/>
        <end position="10"/>
    </location>
</feature>
<reference evidence="2 3" key="1">
    <citation type="submission" date="2018-05" db="EMBL/GenBank/DDBJ databases">
        <title>Freshwater and sediment microbial communities from various areas in North America, analyzing microbe dynamics in response to fracking.</title>
        <authorList>
            <person name="Lamendella R."/>
        </authorList>
    </citation>
    <scope>NUCLEOTIDE SEQUENCE [LARGE SCALE GENOMIC DNA]</scope>
    <source>
        <strain evidence="2 3">DB-3</strain>
    </source>
</reference>
<sequence>MQNKSLSKKNLSIGKRSRRSRKNRHRARVKRSFFVIIGRNIFKWTFKFLELALVVAKLVDVLRVLRK</sequence>
<protein>
    <submittedName>
        <fullName evidence="2">Uncharacterized protein</fullName>
    </submittedName>
</protein>
<proteinExistence type="predicted"/>
<gene>
    <name evidence="2" type="ORF">DET56_12265</name>
</gene>
<dbReference type="EMBL" id="QGTZ01000022">
    <property type="protein sequence ID" value="PWW32929.1"/>
    <property type="molecule type" value="Genomic_DNA"/>
</dbReference>
<dbReference type="Proteomes" id="UP000247078">
    <property type="component" value="Unassembled WGS sequence"/>
</dbReference>
<comment type="caution">
    <text evidence="2">The sequence shown here is derived from an EMBL/GenBank/DDBJ whole genome shotgun (WGS) entry which is preliminary data.</text>
</comment>
<name>A0A855XKA2_9BACL</name>
<feature type="region of interest" description="Disordered" evidence="1">
    <location>
        <begin position="1"/>
        <end position="26"/>
    </location>
</feature>
<dbReference type="AlphaFoldDB" id="A0A855XKA2"/>
<feature type="compositionally biased region" description="Basic residues" evidence="1">
    <location>
        <begin position="15"/>
        <end position="26"/>
    </location>
</feature>
<evidence type="ECO:0000313" key="2">
    <source>
        <dbReference type="EMBL" id="PWW32929.1"/>
    </source>
</evidence>
<evidence type="ECO:0000256" key="1">
    <source>
        <dbReference type="SAM" id="MobiDB-lite"/>
    </source>
</evidence>
<accession>A0A855XKA2</accession>
<evidence type="ECO:0000313" key="3">
    <source>
        <dbReference type="Proteomes" id="UP000247078"/>
    </source>
</evidence>